<protein>
    <submittedName>
        <fullName evidence="2">Short-chain dehydrogenase/reductase SDRA</fullName>
    </submittedName>
</protein>
<reference evidence="2" key="1">
    <citation type="submission" date="2019-09" db="EMBL/GenBank/DDBJ databases">
        <title>Draft genome information of white flower Hibiscus syriacus.</title>
        <authorList>
            <person name="Kim Y.-M."/>
        </authorList>
    </citation>
    <scope>NUCLEOTIDE SEQUENCE [LARGE SCALE GENOMIC DNA]</scope>
    <source>
        <strain evidence="2">YM2019G1</strain>
    </source>
</reference>
<dbReference type="PANTHER" id="PTHR43943:SF9">
    <property type="entry name" value="TROPINONE REDUCTASE-LIKE 3"/>
    <property type="match status" value="1"/>
</dbReference>
<name>A0A6A2XU92_HIBSY</name>
<dbReference type="EMBL" id="VEPZ02001427">
    <property type="protein sequence ID" value="KAE8673450.1"/>
    <property type="molecule type" value="Genomic_DNA"/>
</dbReference>
<dbReference type="SUPFAM" id="SSF51735">
    <property type="entry name" value="NAD(P)-binding Rossmann-fold domains"/>
    <property type="match status" value="1"/>
</dbReference>
<evidence type="ECO:0000256" key="1">
    <source>
        <dbReference type="ARBA" id="ARBA00006484"/>
    </source>
</evidence>
<dbReference type="Gene3D" id="3.40.50.720">
    <property type="entry name" value="NAD(P)-binding Rossmann-like Domain"/>
    <property type="match status" value="1"/>
</dbReference>
<gene>
    <name evidence="2" type="ORF">F3Y22_tig00111783pilonHSYRG00323</name>
</gene>
<evidence type="ECO:0000313" key="2">
    <source>
        <dbReference type="EMBL" id="KAE8673450.1"/>
    </source>
</evidence>
<comment type="caution">
    <text evidence="2">The sequence shown here is derived from an EMBL/GenBank/DDBJ whole genome shotgun (WGS) entry which is preliminary data.</text>
</comment>
<evidence type="ECO:0000313" key="3">
    <source>
        <dbReference type="Proteomes" id="UP000436088"/>
    </source>
</evidence>
<keyword evidence="3" id="KW-1185">Reference proteome</keyword>
<dbReference type="PANTHER" id="PTHR43943">
    <property type="entry name" value="DEHYDROGENASE/REDUCTASE (SDR FAMILY) MEMBER 4"/>
    <property type="match status" value="1"/>
</dbReference>
<organism evidence="2 3">
    <name type="scientific">Hibiscus syriacus</name>
    <name type="common">Rose of Sharon</name>
    <dbReference type="NCBI Taxonomy" id="106335"/>
    <lineage>
        <taxon>Eukaryota</taxon>
        <taxon>Viridiplantae</taxon>
        <taxon>Streptophyta</taxon>
        <taxon>Embryophyta</taxon>
        <taxon>Tracheophyta</taxon>
        <taxon>Spermatophyta</taxon>
        <taxon>Magnoliopsida</taxon>
        <taxon>eudicotyledons</taxon>
        <taxon>Gunneridae</taxon>
        <taxon>Pentapetalae</taxon>
        <taxon>rosids</taxon>
        <taxon>malvids</taxon>
        <taxon>Malvales</taxon>
        <taxon>Malvaceae</taxon>
        <taxon>Malvoideae</taxon>
        <taxon>Hibiscus</taxon>
    </lineage>
</organism>
<comment type="similarity">
    <text evidence="1">Belongs to the short-chain dehydrogenases/reductases (SDR) family.</text>
</comment>
<accession>A0A6A2XU92</accession>
<dbReference type="InterPro" id="IPR036291">
    <property type="entry name" value="NAD(P)-bd_dom_sf"/>
</dbReference>
<sequence>MESKIAARRFEGKVAIVTASTQGIGFGIAERLALEENVDEAVEKLNAKRIHVLGVVCHVSDAQQRKNLINTTVEVSQ</sequence>
<dbReference type="AlphaFoldDB" id="A0A6A2XU92"/>
<proteinExistence type="inferred from homology"/>
<dbReference type="Proteomes" id="UP000436088">
    <property type="component" value="Unassembled WGS sequence"/>
</dbReference>